<dbReference type="Gene3D" id="3.40.630.10">
    <property type="entry name" value="Zn peptidases"/>
    <property type="match status" value="1"/>
</dbReference>
<feature type="region of interest" description="Disordered" evidence="3">
    <location>
        <begin position="1"/>
        <end position="21"/>
    </location>
</feature>
<evidence type="ECO:0000256" key="3">
    <source>
        <dbReference type="SAM" id="MobiDB-lite"/>
    </source>
</evidence>
<dbReference type="EMBL" id="MU251407">
    <property type="protein sequence ID" value="KAG9236423.1"/>
    <property type="molecule type" value="Genomic_DNA"/>
</dbReference>
<dbReference type="FunFam" id="3.30.70.360:FF:000004">
    <property type="entry name" value="Peptidase M20 domain-containing protein 2"/>
    <property type="match status" value="1"/>
</dbReference>
<dbReference type="AlphaFoldDB" id="A0A9P7YMD5"/>
<protein>
    <recommendedName>
        <fullName evidence="2">Peptidase M20 domain-containing protein 2</fullName>
    </recommendedName>
</protein>
<dbReference type="InterPro" id="IPR017144">
    <property type="entry name" value="Xaa-Arg_dipeptidase"/>
</dbReference>
<proteinExistence type="inferred from homology"/>
<dbReference type="PANTHER" id="PTHR30575:SF0">
    <property type="entry name" value="XAA-ARG DIPEPTIDASE"/>
    <property type="match status" value="1"/>
</dbReference>
<dbReference type="CDD" id="cd05672">
    <property type="entry name" value="M20_ACY1L2-like"/>
    <property type="match status" value="1"/>
</dbReference>
<sequence length="442" mass="47129">MTQLSISNKATRNERDLPEGNSPVCDSIYSTIDAEKPGLQDINQRIHANPEICFKEYLAHDNITEFLEDRGFTVQKHAYGLETSFEAQYGEGGRLIVFNAEYDALPTIGHACGHNLIATSAIAALLGVVAALKLTGIPGRVRILGTPAEEGGGGKINLIDQGAYKGVDACLMLHPGPPPKDSSKTGSAYVTTLATTSLHIEFYGKAAHAAMTPQEGVNALDAVVLGYNAVSMLRQQTLPYERIHGIISHGGDASNIIPAEASLEYGMRSKTYKEVLALEKRVIKCFDAAALATGCTVSYMENPRYADLQPNKVLCKLYADSMGKLGSPVILDTSDSIAASTDMGNVTYICPGFHAMFGIPVTSGSLNHTPGFTACAGTLEAFRCSIEAAKGMAFAGWQVLEDAAVAKSVWDAFNKGRKDLARLADAELNEIRMGVAKSDSTV</sequence>
<feature type="domain" description="Peptidase M20 dimerisation" evidence="4">
    <location>
        <begin position="197"/>
        <end position="290"/>
    </location>
</feature>
<dbReference type="GO" id="GO:0016805">
    <property type="term" value="F:dipeptidase activity"/>
    <property type="evidence" value="ECO:0007669"/>
    <property type="project" value="InterPro"/>
</dbReference>
<name>A0A9P7YMD5_9HELO</name>
<evidence type="ECO:0000256" key="2">
    <source>
        <dbReference type="PIRNR" id="PIRNR037226"/>
    </source>
</evidence>
<dbReference type="Proteomes" id="UP000824998">
    <property type="component" value="Unassembled WGS sequence"/>
</dbReference>
<dbReference type="PANTHER" id="PTHR30575">
    <property type="entry name" value="PEPTIDASE M20"/>
    <property type="match status" value="1"/>
</dbReference>
<organism evidence="5 6">
    <name type="scientific">Amylocarpus encephaloides</name>
    <dbReference type="NCBI Taxonomy" id="45428"/>
    <lineage>
        <taxon>Eukaryota</taxon>
        <taxon>Fungi</taxon>
        <taxon>Dikarya</taxon>
        <taxon>Ascomycota</taxon>
        <taxon>Pezizomycotina</taxon>
        <taxon>Leotiomycetes</taxon>
        <taxon>Helotiales</taxon>
        <taxon>Helotiales incertae sedis</taxon>
        <taxon>Amylocarpus</taxon>
    </lineage>
</organism>
<dbReference type="InterPro" id="IPR002933">
    <property type="entry name" value="Peptidase_M20"/>
</dbReference>
<dbReference type="Pfam" id="PF01546">
    <property type="entry name" value="Peptidase_M20"/>
    <property type="match status" value="1"/>
</dbReference>
<dbReference type="OrthoDB" id="6119954at2759"/>
<evidence type="ECO:0000259" key="4">
    <source>
        <dbReference type="Pfam" id="PF07687"/>
    </source>
</evidence>
<dbReference type="Pfam" id="PF07687">
    <property type="entry name" value="M20_dimer"/>
    <property type="match status" value="1"/>
</dbReference>
<reference evidence="5" key="1">
    <citation type="journal article" date="2021" name="IMA Fungus">
        <title>Genomic characterization of three marine fungi, including Emericellopsis atlantica sp. nov. with signatures of a generalist lifestyle and marine biomass degradation.</title>
        <authorList>
            <person name="Hagestad O.C."/>
            <person name="Hou L."/>
            <person name="Andersen J.H."/>
            <person name="Hansen E.H."/>
            <person name="Altermark B."/>
            <person name="Li C."/>
            <person name="Kuhnert E."/>
            <person name="Cox R.J."/>
            <person name="Crous P.W."/>
            <person name="Spatafora J.W."/>
            <person name="Lail K."/>
            <person name="Amirebrahimi M."/>
            <person name="Lipzen A."/>
            <person name="Pangilinan J."/>
            <person name="Andreopoulos W."/>
            <person name="Hayes R.D."/>
            <person name="Ng V."/>
            <person name="Grigoriev I.V."/>
            <person name="Jackson S.A."/>
            <person name="Sutton T.D.S."/>
            <person name="Dobson A.D.W."/>
            <person name="Rama T."/>
        </authorList>
    </citation>
    <scope>NUCLEOTIDE SEQUENCE</scope>
    <source>
        <strain evidence="5">TRa018bII</strain>
    </source>
</reference>
<gene>
    <name evidence="5" type="ORF">BJ875DRAFT_456377</name>
</gene>
<dbReference type="PIRSF" id="PIRSF037226">
    <property type="entry name" value="Amidohydrolase_ACY1L2_prd"/>
    <property type="match status" value="1"/>
</dbReference>
<dbReference type="Gene3D" id="3.30.70.360">
    <property type="match status" value="1"/>
</dbReference>
<dbReference type="InterPro" id="IPR011650">
    <property type="entry name" value="Peptidase_M20_dimer"/>
</dbReference>
<dbReference type="NCBIfam" id="TIGR01891">
    <property type="entry name" value="amidohydrolases"/>
    <property type="match status" value="1"/>
</dbReference>
<comment type="similarity">
    <text evidence="1 2">Belongs to the peptidase M20A family.</text>
</comment>
<evidence type="ECO:0000313" key="5">
    <source>
        <dbReference type="EMBL" id="KAG9236423.1"/>
    </source>
</evidence>
<dbReference type="InterPro" id="IPR036264">
    <property type="entry name" value="Bact_exopeptidase_dim_dom"/>
</dbReference>
<dbReference type="InterPro" id="IPR017439">
    <property type="entry name" value="Amidohydrolase"/>
</dbReference>
<dbReference type="InterPro" id="IPR052030">
    <property type="entry name" value="Peptidase_M20/M20A_hydrolases"/>
</dbReference>
<dbReference type="SUPFAM" id="SSF55031">
    <property type="entry name" value="Bacterial exopeptidase dimerisation domain"/>
    <property type="match status" value="1"/>
</dbReference>
<feature type="compositionally biased region" description="Polar residues" evidence="3">
    <location>
        <begin position="1"/>
        <end position="10"/>
    </location>
</feature>
<comment type="caution">
    <text evidence="5">The sequence shown here is derived from an EMBL/GenBank/DDBJ whole genome shotgun (WGS) entry which is preliminary data.</text>
</comment>
<evidence type="ECO:0000313" key="6">
    <source>
        <dbReference type="Proteomes" id="UP000824998"/>
    </source>
</evidence>
<keyword evidence="6" id="KW-1185">Reference proteome</keyword>
<evidence type="ECO:0000256" key="1">
    <source>
        <dbReference type="ARBA" id="ARBA00006247"/>
    </source>
</evidence>
<dbReference type="SUPFAM" id="SSF53187">
    <property type="entry name" value="Zn-dependent exopeptidases"/>
    <property type="match status" value="1"/>
</dbReference>
<accession>A0A9P7YMD5</accession>